<keyword evidence="2" id="KW-1185">Reference proteome</keyword>
<dbReference type="InterPro" id="IPR017964">
    <property type="entry name" value="DNA-dir_DNA_pol_B_CS"/>
</dbReference>
<dbReference type="InterPro" id="IPR023211">
    <property type="entry name" value="DNA_pol_palm_dom_sf"/>
</dbReference>
<dbReference type="GO" id="GO:0000166">
    <property type="term" value="F:nucleotide binding"/>
    <property type="evidence" value="ECO:0007669"/>
    <property type="project" value="InterPro"/>
</dbReference>
<proteinExistence type="predicted"/>
<dbReference type="Proteomes" id="UP000006701">
    <property type="component" value="Unassembled WGS sequence"/>
</dbReference>
<dbReference type="RefSeq" id="XP_001276077.1">
    <property type="nucleotide sequence ID" value="XM_001276076.1"/>
</dbReference>
<dbReference type="HOGENOM" id="CLU_1810704_0_0_1"/>
<protein>
    <submittedName>
        <fullName evidence="1">Uncharacterized protein</fullName>
    </submittedName>
</protein>
<dbReference type="STRING" id="344612.A1C5U7"/>
<dbReference type="OMA" id="KDHEVQN"/>
<dbReference type="VEuPathDB" id="FungiDB:ACLA_056740"/>
<dbReference type="AlphaFoldDB" id="A1C5U7"/>
<dbReference type="SUPFAM" id="SSF56672">
    <property type="entry name" value="DNA/RNA polymerases"/>
    <property type="match status" value="1"/>
</dbReference>
<sequence length="143" mass="16441">MYKIISYKYISNNKILVSYIPKLDKDIIDSHNLDIFKILNKYKDHEVQNLNVTSIAISAAITAYGRIHINKLKLNVLNKGGKIYYSDTDSLVINIKLNKDKISNNEIGKLKFEHLVDRGVYINSKVYYLIDKDGNYISRAKGV</sequence>
<evidence type="ECO:0000313" key="1">
    <source>
        <dbReference type="EMBL" id="EAW14651.1"/>
    </source>
</evidence>
<name>A1C5U7_ASPCL</name>
<dbReference type="EMBL" id="DS027012">
    <property type="protein sequence ID" value="EAW14651.1"/>
    <property type="molecule type" value="Genomic_DNA"/>
</dbReference>
<dbReference type="KEGG" id="act:ACLA_056740"/>
<gene>
    <name evidence="1" type="ORF">ACLA_056740</name>
</gene>
<dbReference type="eggNOG" id="ENOG502R0SW">
    <property type="taxonomic scope" value="Eukaryota"/>
</dbReference>
<feature type="non-terminal residue" evidence="1">
    <location>
        <position position="143"/>
    </location>
</feature>
<dbReference type="GeneID" id="4708321"/>
<dbReference type="GO" id="GO:0003676">
    <property type="term" value="F:nucleic acid binding"/>
    <property type="evidence" value="ECO:0007669"/>
    <property type="project" value="InterPro"/>
</dbReference>
<dbReference type="InterPro" id="IPR043502">
    <property type="entry name" value="DNA/RNA_pol_sf"/>
</dbReference>
<dbReference type="PROSITE" id="PS00116">
    <property type="entry name" value="DNA_POLYMERASE_B"/>
    <property type="match status" value="1"/>
</dbReference>
<reference evidence="1 2" key="1">
    <citation type="journal article" date="2008" name="PLoS Genet.">
        <title>Genomic islands in the pathogenic filamentous fungus Aspergillus fumigatus.</title>
        <authorList>
            <person name="Fedorova N.D."/>
            <person name="Khaldi N."/>
            <person name="Joardar V.S."/>
            <person name="Maiti R."/>
            <person name="Amedeo P."/>
            <person name="Anderson M.J."/>
            <person name="Crabtree J."/>
            <person name="Silva J.C."/>
            <person name="Badger J.H."/>
            <person name="Albarraq A."/>
            <person name="Angiuoli S."/>
            <person name="Bussey H."/>
            <person name="Bowyer P."/>
            <person name="Cotty P.J."/>
            <person name="Dyer P.S."/>
            <person name="Egan A."/>
            <person name="Galens K."/>
            <person name="Fraser-Liggett C.M."/>
            <person name="Haas B.J."/>
            <person name="Inman J.M."/>
            <person name="Kent R."/>
            <person name="Lemieux S."/>
            <person name="Malavazi I."/>
            <person name="Orvis J."/>
            <person name="Roemer T."/>
            <person name="Ronning C.M."/>
            <person name="Sundaram J.P."/>
            <person name="Sutton G."/>
            <person name="Turner G."/>
            <person name="Venter J.C."/>
            <person name="White O.R."/>
            <person name="Whitty B.R."/>
            <person name="Youngman P."/>
            <person name="Wolfe K.H."/>
            <person name="Goldman G.H."/>
            <person name="Wortman J.R."/>
            <person name="Jiang B."/>
            <person name="Denning D.W."/>
            <person name="Nierman W.C."/>
        </authorList>
    </citation>
    <scope>NUCLEOTIDE SEQUENCE [LARGE SCALE GENOMIC DNA]</scope>
    <source>
        <strain evidence="2">ATCC 1007 / CBS 513.65 / DSM 816 / NCTC 3887 / NRRL 1</strain>
    </source>
</reference>
<accession>A1C5U7</accession>
<evidence type="ECO:0000313" key="2">
    <source>
        <dbReference type="Proteomes" id="UP000006701"/>
    </source>
</evidence>
<dbReference type="OrthoDB" id="5600037at2759"/>
<organism evidence="1 2">
    <name type="scientific">Aspergillus clavatus (strain ATCC 1007 / CBS 513.65 / DSM 816 / NCTC 3887 / NRRL 1 / QM 1276 / 107)</name>
    <dbReference type="NCBI Taxonomy" id="344612"/>
    <lineage>
        <taxon>Eukaryota</taxon>
        <taxon>Fungi</taxon>
        <taxon>Dikarya</taxon>
        <taxon>Ascomycota</taxon>
        <taxon>Pezizomycotina</taxon>
        <taxon>Eurotiomycetes</taxon>
        <taxon>Eurotiomycetidae</taxon>
        <taxon>Eurotiales</taxon>
        <taxon>Aspergillaceae</taxon>
        <taxon>Aspergillus</taxon>
        <taxon>Aspergillus subgen. Fumigati</taxon>
    </lineage>
</organism>
<dbReference type="Gene3D" id="3.90.1600.10">
    <property type="entry name" value="Palm domain of DNA polymerase"/>
    <property type="match status" value="1"/>
</dbReference>